<dbReference type="EC" id="4.6.1.1" evidence="4"/>
<dbReference type="RefSeq" id="XP_049314743.1">
    <property type="nucleotide sequence ID" value="XM_049458786.1"/>
</dbReference>
<feature type="transmembrane region" description="Helical" evidence="16">
    <location>
        <begin position="652"/>
        <end position="671"/>
    </location>
</feature>
<evidence type="ECO:0000256" key="12">
    <source>
        <dbReference type="ARBA" id="ARBA00023136"/>
    </source>
</evidence>
<evidence type="ECO:0000256" key="2">
    <source>
        <dbReference type="ARBA" id="ARBA00001946"/>
    </source>
</evidence>
<feature type="region of interest" description="Disordered" evidence="15">
    <location>
        <begin position="959"/>
        <end position="979"/>
    </location>
</feature>
<feature type="transmembrane region" description="Helical" evidence="16">
    <location>
        <begin position="783"/>
        <end position="801"/>
    </location>
</feature>
<dbReference type="InterPro" id="IPR018297">
    <property type="entry name" value="A/G_cyclase_CS"/>
</dbReference>
<organism evidence="18 20">
    <name type="scientific">Bactrocera dorsalis</name>
    <name type="common">Oriental fruit fly</name>
    <name type="synonym">Dacus dorsalis</name>
    <dbReference type="NCBI Taxonomy" id="27457"/>
    <lineage>
        <taxon>Eukaryota</taxon>
        <taxon>Metazoa</taxon>
        <taxon>Ecdysozoa</taxon>
        <taxon>Arthropoda</taxon>
        <taxon>Hexapoda</taxon>
        <taxon>Insecta</taxon>
        <taxon>Pterygota</taxon>
        <taxon>Neoptera</taxon>
        <taxon>Endopterygota</taxon>
        <taxon>Diptera</taxon>
        <taxon>Brachycera</taxon>
        <taxon>Muscomorpha</taxon>
        <taxon>Tephritoidea</taxon>
        <taxon>Tephritidae</taxon>
        <taxon>Bactrocera</taxon>
        <taxon>Bactrocera</taxon>
    </lineage>
</organism>
<evidence type="ECO:0000256" key="4">
    <source>
        <dbReference type="ARBA" id="ARBA00012201"/>
    </source>
</evidence>
<evidence type="ECO:0000313" key="21">
    <source>
        <dbReference type="RefSeq" id="XP_049314743.1"/>
    </source>
</evidence>
<keyword evidence="12 16" id="KW-0472">Membrane</keyword>
<evidence type="ECO:0000313" key="22">
    <source>
        <dbReference type="RefSeq" id="XP_049314744.1"/>
    </source>
</evidence>
<evidence type="ECO:0000256" key="13">
    <source>
        <dbReference type="ARBA" id="ARBA00023239"/>
    </source>
</evidence>
<reference evidence="19 20" key="1">
    <citation type="submission" date="2025-05" db="UniProtKB">
        <authorList>
            <consortium name="RefSeq"/>
        </authorList>
    </citation>
    <scope>IDENTIFICATION</scope>
    <source>
        <tissue evidence="19 20">Adult</tissue>
    </source>
</reference>
<feature type="transmembrane region" description="Helical" evidence="16">
    <location>
        <begin position="752"/>
        <end position="771"/>
    </location>
</feature>
<evidence type="ECO:0000259" key="17">
    <source>
        <dbReference type="PROSITE" id="PS50125"/>
    </source>
</evidence>
<dbReference type="PROSITE" id="PS00452">
    <property type="entry name" value="GUANYLATE_CYCLASE_1"/>
    <property type="match status" value="2"/>
</dbReference>
<dbReference type="InterPro" id="IPR032628">
    <property type="entry name" value="AC_N"/>
</dbReference>
<dbReference type="PANTHER" id="PTHR45627:SF23">
    <property type="entry name" value="AT30656P-RELATED"/>
    <property type="match status" value="1"/>
</dbReference>
<evidence type="ECO:0000313" key="24">
    <source>
        <dbReference type="RefSeq" id="XP_049314747.1"/>
    </source>
</evidence>
<dbReference type="Pfam" id="PF00211">
    <property type="entry name" value="Guanylate_cyc"/>
    <property type="match status" value="3"/>
</dbReference>
<keyword evidence="18" id="KW-1185">Reference proteome</keyword>
<feature type="transmembrane region" description="Helical" evidence="16">
    <location>
        <begin position="175"/>
        <end position="197"/>
    </location>
</feature>
<comment type="subcellular location">
    <subcellularLocation>
        <location evidence="3">Membrane</location>
        <topology evidence="3">Multi-pass membrane protein</topology>
    </subcellularLocation>
</comment>
<dbReference type="InterPro" id="IPR029787">
    <property type="entry name" value="Nucleotide_cyclase"/>
</dbReference>
<feature type="transmembrane region" description="Helical" evidence="16">
    <location>
        <begin position="59"/>
        <end position="81"/>
    </location>
</feature>
<evidence type="ECO:0000256" key="15">
    <source>
        <dbReference type="SAM" id="MobiDB-lite"/>
    </source>
</evidence>
<sequence>MNAFLESSTEATPDHDEGHQTKLVNQKQWELGYLKRKCRNLELEQYYMSYMNRLRLSHLGLFIFILILIAIVHSLLIIITFPKNENRDIYLDIGIYMGCTLIILIVLLFNFRMTLNKRYEWLTFSSIWLAISTLVVMDISIPIYRAVKDYSIIVPTYYSFIIYATYIFMPITEDVHAFVLGVSVSCCYMILFLFVTYRRRLDGSREMDVPKIVSEAIFMTCVNLLGLFFRLTREVAIRTTFLDKRQCVEETLVLRAARDQEKSLLLSIIPAQIANKIEEDVKMRIEHLKESKKNRRSTHDGISTTPTPLWRQMDTEKLFIEPHDDVSILYADVVNYTYLTTTLDVKTLVETLHDLFVKFDTASQEYDVLRIKFLGDCYYCVAGVPLPNEYHARSCVYLGLRMIKDIRDVRSKRKLDIDMRIGVHSGNILSGVIGANKWQFDIWSKDVDIANRLESTGEAGRVHVSGQTLQQLDGEFIYEEGTAKARDDPVLRKYDIHSFLIKPPSSRVTSFITMRRPPSSLRKNLEPKQAADPRYEVSTNFMQNSISQYNQIRNQATLEMSREVDKMPIGRIQVSKLCFGHEKRLTQDEMEGQIFRSNITSICLFFKDWRWELMFMKQPDFMLKYSVLVSYITLVCAIVMQAVNSTPTEEFWVLVTVGNVLMLLLLALVWYKKLWIMFISETELSRPKQRLSKWLYKLSDGIQGNILVRSSIYLVVIILHSTGIILQLLDCNKSAAVGEAILGTTRNETTCFNAWAVTECFMLSICITFLFTRIPFVLKASVGIATLVFYTIVVTLSYSYVYGQSLSTNDTLYPEYSHIFVMCISVGIFHLMDRQTEFIAKVDYNWKRQLLKKQDDAKFTNETISILINNILPSHVADIYMSRQMTNELYYEEYDNVAVMFATIRNYDTEQVGIRVLNEIICDFDEVLSTYTGKRKVEKIKVAGWTYMAACGLDPKRSEHRKTQTAYRSSSLLPNGRRSHYSSRQLDIDEEAQIGDDDQPTTSRHADVQSIRLQEYEGHNKKAYKSEDYNDVVFVMLQFALELMRTMKCFNIENLQCEADDEDCGALRIGISNGPVMAGVVGSYKPHYDIWGNAVNMASRMDSTGIAGSIQVTQNTAKILESYNVKCTYRGLTFVKGRGHIPTYFVNVDESLHFVKIREEDVVDGETTSNLDNESFSC</sequence>
<dbReference type="PROSITE" id="PS50125">
    <property type="entry name" value="GUANYLATE_CYCLASE_2"/>
    <property type="match status" value="2"/>
</dbReference>
<dbReference type="PANTHER" id="PTHR45627">
    <property type="entry name" value="ADENYLATE CYCLASE TYPE 1"/>
    <property type="match status" value="1"/>
</dbReference>
<feature type="transmembrane region" description="Helical" evidence="16">
    <location>
        <begin position="121"/>
        <end position="144"/>
    </location>
</feature>
<feature type="compositionally biased region" description="Polar residues" evidence="15">
    <location>
        <begin position="964"/>
        <end position="973"/>
    </location>
</feature>
<name>A0ABM3JZW2_BACDO</name>
<dbReference type="Gene3D" id="3.30.70.1230">
    <property type="entry name" value="Nucleotide cyclase"/>
    <property type="match status" value="2"/>
</dbReference>
<evidence type="ECO:0000256" key="8">
    <source>
        <dbReference type="ARBA" id="ARBA00022840"/>
    </source>
</evidence>
<dbReference type="Proteomes" id="UP001652620">
    <property type="component" value="Chromosome 5"/>
</dbReference>
<evidence type="ECO:0000313" key="20">
    <source>
        <dbReference type="RefSeq" id="XP_049314742.1"/>
    </source>
</evidence>
<keyword evidence="6" id="KW-0479">Metal-binding</keyword>
<comment type="catalytic activity">
    <reaction evidence="1">
        <text>ATP = 3',5'-cyclic AMP + diphosphate</text>
        <dbReference type="Rhea" id="RHEA:15389"/>
        <dbReference type="ChEBI" id="CHEBI:30616"/>
        <dbReference type="ChEBI" id="CHEBI:33019"/>
        <dbReference type="ChEBI" id="CHEBI:58165"/>
        <dbReference type="EC" id="4.6.1.1"/>
    </reaction>
</comment>
<keyword evidence="7" id="KW-0547">Nucleotide-binding</keyword>
<dbReference type="RefSeq" id="XP_049314747.1">
    <property type="nucleotide sequence ID" value="XM_049458790.1"/>
</dbReference>
<feature type="transmembrane region" description="Helical" evidence="16">
    <location>
        <begin position="209"/>
        <end position="229"/>
    </location>
</feature>
<evidence type="ECO:0000256" key="14">
    <source>
        <dbReference type="RuleBase" id="RU000405"/>
    </source>
</evidence>
<keyword evidence="8" id="KW-0067">ATP-binding</keyword>
<proteinExistence type="inferred from homology"/>
<feature type="transmembrane region" description="Helical" evidence="16">
    <location>
        <begin position="706"/>
        <end position="729"/>
    </location>
</feature>
<evidence type="ECO:0000256" key="1">
    <source>
        <dbReference type="ARBA" id="ARBA00001593"/>
    </source>
</evidence>
<feature type="domain" description="Guanylate cyclase" evidence="17">
    <location>
        <begin position="327"/>
        <end position="454"/>
    </location>
</feature>
<keyword evidence="13 14" id="KW-0456">Lyase</keyword>
<feature type="domain" description="Guanylate cyclase" evidence="17">
    <location>
        <begin position="888"/>
        <end position="1102"/>
    </location>
</feature>
<feature type="transmembrane region" description="Helical" evidence="16">
    <location>
        <begin position="150"/>
        <end position="168"/>
    </location>
</feature>
<evidence type="ECO:0000256" key="3">
    <source>
        <dbReference type="ARBA" id="ARBA00004141"/>
    </source>
</evidence>
<dbReference type="RefSeq" id="XP_049314741.1">
    <property type="nucleotide sequence ID" value="XM_049458784.1"/>
</dbReference>
<dbReference type="GeneID" id="105230064"/>
<evidence type="ECO:0000313" key="23">
    <source>
        <dbReference type="RefSeq" id="XP_049314745.1"/>
    </source>
</evidence>
<dbReference type="CDD" id="cd07302">
    <property type="entry name" value="CHD"/>
    <property type="match status" value="2"/>
</dbReference>
<comment type="similarity">
    <text evidence="14">Belongs to the adenylyl cyclase class-4/guanylyl cyclase family.</text>
</comment>
<evidence type="ECO:0000313" key="19">
    <source>
        <dbReference type="RefSeq" id="XP_049314741.1"/>
    </source>
</evidence>
<feature type="transmembrane region" description="Helical" evidence="16">
    <location>
        <begin position="93"/>
        <end position="109"/>
    </location>
</feature>
<feature type="transmembrane region" description="Helical" evidence="16">
    <location>
        <begin position="621"/>
        <end position="640"/>
    </location>
</feature>
<gene>
    <name evidence="19 20 21 22 23 24" type="primary">LOC105230064</name>
</gene>
<comment type="cofactor">
    <cofactor evidence="2">
        <name>Mg(2+)</name>
        <dbReference type="ChEBI" id="CHEBI:18420"/>
    </cofactor>
</comment>
<dbReference type="Pfam" id="PF16214">
    <property type="entry name" value="AC_N"/>
    <property type="match status" value="1"/>
</dbReference>
<evidence type="ECO:0000256" key="5">
    <source>
        <dbReference type="ARBA" id="ARBA00022692"/>
    </source>
</evidence>
<evidence type="ECO:0000256" key="9">
    <source>
        <dbReference type="ARBA" id="ARBA00022842"/>
    </source>
</evidence>
<evidence type="ECO:0000256" key="6">
    <source>
        <dbReference type="ARBA" id="ARBA00022723"/>
    </source>
</evidence>
<evidence type="ECO:0000313" key="18">
    <source>
        <dbReference type="Proteomes" id="UP001652620"/>
    </source>
</evidence>
<evidence type="ECO:0000256" key="10">
    <source>
        <dbReference type="ARBA" id="ARBA00022989"/>
    </source>
</evidence>
<keyword evidence="11" id="KW-0115">cAMP biosynthesis</keyword>
<dbReference type="RefSeq" id="XP_049314744.1">
    <property type="nucleotide sequence ID" value="XM_049458787.1"/>
</dbReference>
<dbReference type="RefSeq" id="XP_049314742.1">
    <property type="nucleotide sequence ID" value="XM_049458785.1"/>
</dbReference>
<protein>
    <recommendedName>
        <fullName evidence="4">adenylate cyclase</fullName>
        <ecNumber evidence="4">4.6.1.1</ecNumber>
    </recommendedName>
</protein>
<evidence type="ECO:0000256" key="7">
    <source>
        <dbReference type="ARBA" id="ARBA00022741"/>
    </source>
</evidence>
<keyword evidence="9" id="KW-0460">Magnesium</keyword>
<evidence type="ECO:0000256" key="16">
    <source>
        <dbReference type="SAM" id="Phobius"/>
    </source>
</evidence>
<accession>A0ABM3JZW2</accession>
<keyword evidence="5 16" id="KW-0812">Transmembrane</keyword>
<dbReference type="SUPFAM" id="SSF55073">
    <property type="entry name" value="Nucleotide cyclase"/>
    <property type="match status" value="2"/>
</dbReference>
<dbReference type="SMART" id="SM00044">
    <property type="entry name" value="CYCc"/>
    <property type="match status" value="2"/>
</dbReference>
<dbReference type="InterPro" id="IPR001054">
    <property type="entry name" value="A/G_cyclase"/>
</dbReference>
<keyword evidence="10 16" id="KW-1133">Transmembrane helix</keyword>
<dbReference type="RefSeq" id="XP_049314745.1">
    <property type="nucleotide sequence ID" value="XM_049458788.1"/>
</dbReference>
<evidence type="ECO:0000256" key="11">
    <source>
        <dbReference type="ARBA" id="ARBA00022998"/>
    </source>
</evidence>